<protein>
    <submittedName>
        <fullName evidence="1">Uncharacterized protein</fullName>
    </submittedName>
</protein>
<dbReference type="AlphaFoldDB" id="A0A016THE2"/>
<accession>A0A016THE2</accession>
<proteinExistence type="predicted"/>
<name>A0A016THE2_9BILA</name>
<sequence length="89" mass="10383">MARCSAPERRGGGEGKVNWWYDLAHLNWLIMPKTITETFLENYDLAHLNWLIMQKTITETFLENHTAPFKESVRGKMEGNQPLGEICRF</sequence>
<reference evidence="2" key="1">
    <citation type="journal article" date="2015" name="Nat. Genet.">
        <title>The genome and transcriptome of the zoonotic hookworm Ancylostoma ceylanicum identify infection-specific gene families.</title>
        <authorList>
            <person name="Schwarz E.M."/>
            <person name="Hu Y."/>
            <person name="Antoshechkin I."/>
            <person name="Miller M.M."/>
            <person name="Sternberg P.W."/>
            <person name="Aroian R.V."/>
        </authorList>
    </citation>
    <scope>NUCLEOTIDE SEQUENCE</scope>
    <source>
        <strain evidence="2">HY135</strain>
    </source>
</reference>
<organism evidence="1 2">
    <name type="scientific">Ancylostoma ceylanicum</name>
    <dbReference type="NCBI Taxonomy" id="53326"/>
    <lineage>
        <taxon>Eukaryota</taxon>
        <taxon>Metazoa</taxon>
        <taxon>Ecdysozoa</taxon>
        <taxon>Nematoda</taxon>
        <taxon>Chromadorea</taxon>
        <taxon>Rhabditida</taxon>
        <taxon>Rhabditina</taxon>
        <taxon>Rhabditomorpha</taxon>
        <taxon>Strongyloidea</taxon>
        <taxon>Ancylostomatidae</taxon>
        <taxon>Ancylostomatinae</taxon>
        <taxon>Ancylostoma</taxon>
    </lineage>
</organism>
<dbReference type="Proteomes" id="UP000024635">
    <property type="component" value="Unassembled WGS sequence"/>
</dbReference>
<keyword evidence="2" id="KW-1185">Reference proteome</keyword>
<comment type="caution">
    <text evidence="1">The sequence shown here is derived from an EMBL/GenBank/DDBJ whole genome shotgun (WGS) entry which is preliminary data.</text>
</comment>
<evidence type="ECO:0000313" key="2">
    <source>
        <dbReference type="Proteomes" id="UP000024635"/>
    </source>
</evidence>
<gene>
    <name evidence="1" type="primary">Acey_s0102.g3475</name>
    <name evidence="1" type="ORF">Y032_0102g3475</name>
</gene>
<dbReference type="EMBL" id="JARK01001438">
    <property type="protein sequence ID" value="EYC02085.1"/>
    <property type="molecule type" value="Genomic_DNA"/>
</dbReference>
<evidence type="ECO:0000313" key="1">
    <source>
        <dbReference type="EMBL" id="EYC02085.1"/>
    </source>
</evidence>